<dbReference type="AlphaFoldDB" id="A0A7J3XXF6"/>
<name>A0A7J3XXF6_9CREN</name>
<protein>
    <submittedName>
        <fullName evidence="1">Uncharacterized protein</fullName>
    </submittedName>
</protein>
<comment type="caution">
    <text evidence="1">The sequence shown here is derived from an EMBL/GenBank/DDBJ whole genome shotgun (WGS) entry which is preliminary data.</text>
</comment>
<reference evidence="1" key="1">
    <citation type="journal article" date="2020" name="mSystems">
        <title>Genome- and Community-Level Interaction Insights into Carbon Utilization and Element Cycling Functions of Hydrothermarchaeota in Hydrothermal Sediment.</title>
        <authorList>
            <person name="Zhou Z."/>
            <person name="Liu Y."/>
            <person name="Xu W."/>
            <person name="Pan J."/>
            <person name="Luo Z.H."/>
            <person name="Li M."/>
        </authorList>
    </citation>
    <scope>NUCLEOTIDE SEQUENCE [LARGE SCALE GENOMIC DNA]</scope>
    <source>
        <strain evidence="1">SpSt-110</strain>
    </source>
</reference>
<gene>
    <name evidence="1" type="ORF">ENM60_01175</name>
</gene>
<dbReference type="EMBL" id="DRYK01000023">
    <property type="protein sequence ID" value="HHP67398.1"/>
    <property type="molecule type" value="Genomic_DNA"/>
</dbReference>
<evidence type="ECO:0000313" key="1">
    <source>
        <dbReference type="EMBL" id="HHP67398.1"/>
    </source>
</evidence>
<organism evidence="1">
    <name type="scientific">Thermogladius calderae</name>
    <dbReference type="NCBI Taxonomy" id="1200300"/>
    <lineage>
        <taxon>Archaea</taxon>
        <taxon>Thermoproteota</taxon>
        <taxon>Thermoprotei</taxon>
        <taxon>Desulfurococcales</taxon>
        <taxon>Desulfurococcaceae</taxon>
        <taxon>Thermogladius</taxon>
    </lineage>
</organism>
<sequence length="103" mass="11987">MALDKKYFFTLKSIEYYNRFRSPEAEARLLEYREDGTIVVEFKGSFCHTCGIRDWVEDLAYVMKSLGGDAVLEEYIEPEGEEDYKRVGVFKVTRAPEGDPGEW</sequence>
<accession>A0A7J3XXF6</accession>
<proteinExistence type="predicted"/>